<dbReference type="PANTHER" id="PTHR43788">
    <property type="entry name" value="DNA2/NAM7 HELICASE FAMILY MEMBER"/>
    <property type="match status" value="1"/>
</dbReference>
<evidence type="ECO:0000256" key="1">
    <source>
        <dbReference type="ARBA" id="ARBA00007913"/>
    </source>
</evidence>
<evidence type="ECO:0000256" key="2">
    <source>
        <dbReference type="ARBA" id="ARBA00022741"/>
    </source>
</evidence>
<dbReference type="InterPro" id="IPR041677">
    <property type="entry name" value="DNA2/NAM7_AAA_11"/>
</dbReference>
<comment type="similarity">
    <text evidence="1">Belongs to the DNA2/NAM7 helicase family.</text>
</comment>
<dbReference type="InterPro" id="IPR041679">
    <property type="entry name" value="DNA2/NAM7-like_C"/>
</dbReference>
<dbReference type="SUPFAM" id="SSF52980">
    <property type="entry name" value="Restriction endonuclease-like"/>
    <property type="match status" value="1"/>
</dbReference>
<evidence type="ECO:0000256" key="5">
    <source>
        <dbReference type="ARBA" id="ARBA00022840"/>
    </source>
</evidence>
<keyword evidence="12" id="KW-1185">Reference proteome</keyword>
<dbReference type="InterPro" id="IPR027417">
    <property type="entry name" value="P-loop_NTPase"/>
</dbReference>
<organism evidence="11 12">
    <name type="scientific">Ferruginivarius sediminum</name>
    <dbReference type="NCBI Taxonomy" id="2661937"/>
    <lineage>
        <taxon>Bacteria</taxon>
        <taxon>Pseudomonadati</taxon>
        <taxon>Pseudomonadota</taxon>
        <taxon>Alphaproteobacteria</taxon>
        <taxon>Rhodospirillales</taxon>
        <taxon>Rhodospirillaceae</taxon>
        <taxon>Ferruginivarius</taxon>
    </lineage>
</organism>
<dbReference type="Pfam" id="PF13087">
    <property type="entry name" value="AAA_12"/>
    <property type="match status" value="1"/>
</dbReference>
<dbReference type="Proteomes" id="UP000253941">
    <property type="component" value="Unassembled WGS sequence"/>
</dbReference>
<feature type="domain" description="DNA2/NAM7 helicase-like C-terminal" evidence="9">
    <location>
        <begin position="817"/>
        <end position="1000"/>
    </location>
</feature>
<evidence type="ECO:0000256" key="7">
    <source>
        <dbReference type="SAM" id="MobiDB-lite"/>
    </source>
</evidence>
<dbReference type="GO" id="GO:0016787">
    <property type="term" value="F:hydrolase activity"/>
    <property type="evidence" value="ECO:0007669"/>
    <property type="project" value="UniProtKB-KW"/>
</dbReference>
<dbReference type="EMBL" id="QPMH01000023">
    <property type="protein sequence ID" value="RDD60605.1"/>
    <property type="molecule type" value="Genomic_DNA"/>
</dbReference>
<dbReference type="SUPFAM" id="SSF52540">
    <property type="entry name" value="P-loop containing nucleoside triphosphate hydrolases"/>
    <property type="match status" value="1"/>
</dbReference>
<keyword evidence="6" id="KW-0175">Coiled coil</keyword>
<keyword evidence="3" id="KW-0378">Hydrolase</keyword>
<dbReference type="Pfam" id="PF18741">
    <property type="entry name" value="MTES_1575"/>
    <property type="match status" value="1"/>
</dbReference>
<feature type="coiled-coil region" evidence="6">
    <location>
        <begin position="529"/>
        <end position="560"/>
    </location>
</feature>
<dbReference type="Pfam" id="PF13086">
    <property type="entry name" value="AAA_11"/>
    <property type="match status" value="1"/>
</dbReference>
<dbReference type="AlphaFoldDB" id="A0A369T8C6"/>
<accession>A0A369T8C6</accession>
<sequence length="1138" mass="127016">MRVWREYYCYMSVEDTTVGRHIRRLLELNAAGLTVERLRSLINKGGNPAGKEDIIATLQELHKEGFASVGRDRKWRARHAVELRRNAGINRHGNGATDDPLGLGTRLEALPVTAAEGPAGGSEASLPEGDLNADTTLLTKLLPYYQEALRAGDEPRQNALPTEKHGVTFALLRPYGSWWPTRESGSTLRIARSVLPAELEESIAKRGGRKLLLGYPNVAVGQRGQDESPFLRPVGLQRCGFRFTDDHLELYLPPAQPGINQDWLRGARHYNWTPERLQSWLYWEDAEDRVEADDEIGAPDFVDFHRFSQRLASAMRRQIRSALDPTVLDGHLDGNPVPGIYNVMTLIADAEGPYTRGATGEYNRLLKLEPNDFEGTALGALFGARPMTFERLPLIHPLELSETQLAASRGALEGPLTVITGPPGTGKSQIIASIMVSAAAAGKSVLFASRNHKALDAVQERLDDVTGETPLLTRASSQESGGGFSFAQAVTALQTSGAAGEQRAAWRAYDQLREIDERRWVLLHEWQALARASDRVARALDEIETIQRKLREERAAAGQEALSSVVAAGTDGAKLSRRQRRPFWSRIVSLPVDWLRKCLDVVIARLGFAGAPEIGHGRRIRDLEKNLDKAGVELERAETDVKERRRALESESETPVELTQQVTRKSVEYVPRLAERLRSVSQAEREELTAIAGDQQISGGRSSELSETAMSAVLAHMPLWAVTTLSASSRIPLHAGVFDYVIFDEASQVDIASALPLLYRAKAAVVVGDPNQLTMISKIPAHEEQQLLKRWNLLREGIGRYAQSVTDFFAFANSAGVARQFLLTEHFRCHPEIADYINEAFYGRKLTALTDVTRLRIPAHGDAGLNWTDVQGPVKKRGDGRSGGSAASEREATAILEEVRRLIEGGYKGTIGVVTFFRYQAEIINRELGKAFSGDQMKRHNLRVFTTTRFQGDERDVILFSLCLSRDMPPGARYFIQQERRLLNVSVSRARAVCHVFGDHGYAKTSGIPHIEKLARKTERNEQRGPGRYDDAFDSIWERRLYDALVENGLNPIPQYPSGGRFLDLALIDDTRKPSVYLDIEVDGVAYHQDYDGQHLSSDLWRDHQLRGLGWKVLRFWVYELREDMEGCVERINAEYRA</sequence>
<feature type="coiled-coil region" evidence="6">
    <location>
        <begin position="620"/>
        <end position="654"/>
    </location>
</feature>
<evidence type="ECO:0000256" key="6">
    <source>
        <dbReference type="SAM" id="Coils"/>
    </source>
</evidence>
<dbReference type="InterPro" id="IPR047187">
    <property type="entry name" value="SF1_C_Upf1"/>
</dbReference>
<evidence type="ECO:0000259" key="10">
    <source>
        <dbReference type="Pfam" id="PF18741"/>
    </source>
</evidence>
<evidence type="ECO:0000313" key="11">
    <source>
        <dbReference type="EMBL" id="RDD60605.1"/>
    </source>
</evidence>
<evidence type="ECO:0000256" key="3">
    <source>
        <dbReference type="ARBA" id="ARBA00022801"/>
    </source>
</evidence>
<gene>
    <name evidence="11" type="ORF">DRB17_17180</name>
</gene>
<dbReference type="GO" id="GO:0005524">
    <property type="term" value="F:ATP binding"/>
    <property type="evidence" value="ECO:0007669"/>
    <property type="project" value="UniProtKB-KW"/>
</dbReference>
<dbReference type="CDD" id="cd18808">
    <property type="entry name" value="SF1_C_Upf1"/>
    <property type="match status" value="1"/>
</dbReference>
<evidence type="ECO:0000259" key="8">
    <source>
        <dbReference type="Pfam" id="PF13086"/>
    </source>
</evidence>
<dbReference type="Gene3D" id="3.40.50.300">
    <property type="entry name" value="P-loop containing nucleotide triphosphate hydrolases"/>
    <property type="match status" value="3"/>
</dbReference>
<protein>
    <submittedName>
        <fullName evidence="11">DUF559 domain-containing protein</fullName>
    </submittedName>
</protein>
<evidence type="ECO:0000313" key="12">
    <source>
        <dbReference type="Proteomes" id="UP000253941"/>
    </source>
</evidence>
<dbReference type="InterPro" id="IPR011335">
    <property type="entry name" value="Restrct_endonuc-II-like"/>
</dbReference>
<keyword evidence="4" id="KW-0347">Helicase</keyword>
<dbReference type="InterPro" id="IPR050534">
    <property type="entry name" value="Coronavir_polyprotein_1ab"/>
</dbReference>
<dbReference type="GO" id="GO:0043139">
    <property type="term" value="F:5'-3' DNA helicase activity"/>
    <property type="evidence" value="ECO:0007669"/>
    <property type="project" value="TreeGrafter"/>
</dbReference>
<dbReference type="Gene3D" id="3.40.960.10">
    <property type="entry name" value="VSR Endonuclease"/>
    <property type="match status" value="1"/>
</dbReference>
<feature type="region of interest" description="Disordered" evidence="7">
    <location>
        <begin position="868"/>
        <end position="889"/>
    </location>
</feature>
<feature type="domain" description="Restriction endonuclease type II-like" evidence="10">
    <location>
        <begin position="1038"/>
        <end position="1134"/>
    </location>
</feature>
<name>A0A369T8C6_9PROT</name>
<evidence type="ECO:0000259" key="9">
    <source>
        <dbReference type="Pfam" id="PF13087"/>
    </source>
</evidence>
<keyword evidence="2" id="KW-0547">Nucleotide-binding</keyword>
<reference evidence="11 12" key="1">
    <citation type="submission" date="2018-07" db="EMBL/GenBank/DDBJ databases">
        <title>Venubactetium sediminum gen. nov., sp. nov., isolated from a marine solar saltern.</title>
        <authorList>
            <person name="Wang S."/>
        </authorList>
    </citation>
    <scope>NUCLEOTIDE SEQUENCE [LARGE SCALE GENOMIC DNA]</scope>
    <source>
        <strain evidence="11 12">WD2A32</strain>
    </source>
</reference>
<dbReference type="InterPro" id="IPR049468">
    <property type="entry name" value="Restrct_endonuc-II-like_dom"/>
</dbReference>
<comment type="caution">
    <text evidence="11">The sequence shown here is derived from an EMBL/GenBank/DDBJ whole genome shotgun (WGS) entry which is preliminary data.</text>
</comment>
<feature type="domain" description="DNA2/NAM7 helicase helicase" evidence="8">
    <location>
        <begin position="400"/>
        <end position="774"/>
    </location>
</feature>
<evidence type="ECO:0000256" key="4">
    <source>
        <dbReference type="ARBA" id="ARBA00022806"/>
    </source>
</evidence>
<keyword evidence="5" id="KW-0067">ATP-binding</keyword>
<dbReference type="PANTHER" id="PTHR43788:SF8">
    <property type="entry name" value="DNA-BINDING PROTEIN SMUBP-2"/>
    <property type="match status" value="1"/>
</dbReference>
<proteinExistence type="inferred from homology"/>